<evidence type="ECO:0000313" key="3">
    <source>
        <dbReference type="EMBL" id="BFH74680.1"/>
    </source>
</evidence>
<sequence>MNKIYNRVYPFFIKAVTNLHVGSGGNIESEVDLPFQKDEIGFPTIYASSLKGAMKSYFLKEFEDDKLLIYKVFGDDESGDEASKISILDALLLGIPARGISLDSTPSPNIWYYVTSYSTMKKIKSYLDLIGSICSDVDLNFDVNENTCYGNNCPTHLLLNEIEVDNLRAEQPNSFFYQILSDNQITPLIVLDDLTAMNVISRSLLRVRRIKINRETKTVVTGGLWSEEYVPINTVLFSAILLKNDKVACDFSNKYLTKADYLIVGGKETIGKGVVKLIWLSTQIC</sequence>
<feature type="domain" description="CRISPR type III-associated protein" evidence="2">
    <location>
        <begin position="13"/>
        <end position="276"/>
    </location>
</feature>
<dbReference type="KEGG" id="sjv:SJAV_26240"/>
<dbReference type="Pfam" id="PF03787">
    <property type="entry name" value="RAMPs"/>
    <property type="match status" value="1"/>
</dbReference>
<reference evidence="3" key="1">
    <citation type="submission" date="2024-03" db="EMBL/GenBank/DDBJ databases">
        <title>Complete genome sequence of Sulfurisphaera javensis strain KD-1.</title>
        <authorList>
            <person name="Sakai H."/>
            <person name="Nur N."/>
            <person name="Suwanto A."/>
            <person name="Kurosawa N."/>
        </authorList>
    </citation>
    <scope>NUCLEOTIDE SEQUENCE</scope>
    <source>
        <strain evidence="3">KD-1</strain>
    </source>
</reference>
<dbReference type="InterPro" id="IPR005537">
    <property type="entry name" value="RAMP_III_fam"/>
</dbReference>
<dbReference type="PANTHER" id="PTHR36700">
    <property type="entry name" value="CRISPR SYSTEM CMR SUBUNIT CMR4"/>
    <property type="match status" value="1"/>
</dbReference>
<protein>
    <submittedName>
        <fullName evidence="3">Type III-B CRISPR module RAMP protein Cmr4</fullName>
    </submittedName>
</protein>
<keyword evidence="1" id="KW-0051">Antiviral defense</keyword>
<dbReference type="InterPro" id="IPR013410">
    <property type="entry name" value="CRISPR-assoc_RAMP_Cmr4"/>
</dbReference>
<dbReference type="PANTHER" id="PTHR36700:SF1">
    <property type="entry name" value="CRISPR SYSTEM CMR SUBUNIT CMR4"/>
    <property type="match status" value="1"/>
</dbReference>
<evidence type="ECO:0000259" key="2">
    <source>
        <dbReference type="Pfam" id="PF03787"/>
    </source>
</evidence>
<proteinExistence type="predicted"/>
<dbReference type="AlphaFoldDB" id="A0AAT9GV36"/>
<dbReference type="RefSeq" id="WP_369610167.1">
    <property type="nucleotide sequence ID" value="NZ_AP031322.1"/>
</dbReference>
<accession>A0AAT9GV36</accession>
<evidence type="ECO:0000256" key="1">
    <source>
        <dbReference type="ARBA" id="ARBA00023118"/>
    </source>
</evidence>
<name>A0AAT9GV36_9CREN</name>
<dbReference type="GO" id="GO:0051607">
    <property type="term" value="P:defense response to virus"/>
    <property type="evidence" value="ECO:0007669"/>
    <property type="project" value="UniProtKB-KW"/>
</dbReference>
<dbReference type="NCBIfam" id="TIGR02580">
    <property type="entry name" value="cas_RAMP_Cmr4"/>
    <property type="match status" value="1"/>
</dbReference>
<dbReference type="GeneID" id="92355579"/>
<organism evidence="3">
    <name type="scientific">Sulfurisphaera javensis</name>
    <dbReference type="NCBI Taxonomy" id="2049879"/>
    <lineage>
        <taxon>Archaea</taxon>
        <taxon>Thermoproteota</taxon>
        <taxon>Thermoprotei</taxon>
        <taxon>Sulfolobales</taxon>
        <taxon>Sulfolobaceae</taxon>
        <taxon>Sulfurisphaera</taxon>
    </lineage>
</organism>
<gene>
    <name evidence="3" type="primary">cmr4</name>
    <name evidence="3" type="ORF">SJAV_26240</name>
</gene>
<dbReference type="EMBL" id="AP031322">
    <property type="protein sequence ID" value="BFH74680.1"/>
    <property type="molecule type" value="Genomic_DNA"/>
</dbReference>